<comment type="caution">
    <text evidence="1">The sequence shown here is derived from an EMBL/GenBank/DDBJ whole genome shotgun (WGS) entry which is preliminary data.</text>
</comment>
<sequence>MLTCGQFGSLPLAKSSRLTDICDRGLDDQTDIASVTSGGEIDAYVVRILRKIGATEAKFMISPCPLFSSINTITTAIMPSNKSNVTATATPSGGFSSIASDGFAIHQFAMHAMEQLGAASVVI</sequence>
<accession>A0A8H5KG31</accession>
<dbReference type="OrthoDB" id="10659069at2759"/>
<dbReference type="Proteomes" id="UP000582016">
    <property type="component" value="Unassembled WGS sequence"/>
</dbReference>
<organism evidence="1 2">
    <name type="scientific">Fusarium phyllophilum</name>
    <dbReference type="NCBI Taxonomy" id="47803"/>
    <lineage>
        <taxon>Eukaryota</taxon>
        <taxon>Fungi</taxon>
        <taxon>Dikarya</taxon>
        <taxon>Ascomycota</taxon>
        <taxon>Pezizomycotina</taxon>
        <taxon>Sordariomycetes</taxon>
        <taxon>Hypocreomycetidae</taxon>
        <taxon>Hypocreales</taxon>
        <taxon>Nectriaceae</taxon>
        <taxon>Fusarium</taxon>
        <taxon>Fusarium fujikuroi species complex</taxon>
    </lineage>
</organism>
<name>A0A8H5KG31_9HYPO</name>
<protein>
    <submittedName>
        <fullName evidence="1">Uncharacterized protein</fullName>
    </submittedName>
</protein>
<keyword evidence="2" id="KW-1185">Reference proteome</keyword>
<reference evidence="1 2" key="1">
    <citation type="submission" date="2020-05" db="EMBL/GenBank/DDBJ databases">
        <title>Identification and distribution of gene clusters putatively required for synthesis of sphingolipid metabolism inhibitors in phylogenetically diverse species of the filamentous fungus Fusarium.</title>
        <authorList>
            <person name="Kim H.-S."/>
            <person name="Busman M."/>
            <person name="Brown D.W."/>
            <person name="Divon H."/>
            <person name="Uhlig S."/>
            <person name="Proctor R.H."/>
        </authorList>
    </citation>
    <scope>NUCLEOTIDE SEQUENCE [LARGE SCALE GENOMIC DNA]</scope>
    <source>
        <strain evidence="1 2">NRRL 13617</strain>
    </source>
</reference>
<dbReference type="AlphaFoldDB" id="A0A8H5KG31"/>
<proteinExistence type="predicted"/>
<dbReference type="EMBL" id="JAAOAQ010000015">
    <property type="protein sequence ID" value="KAF5571351.1"/>
    <property type="molecule type" value="Genomic_DNA"/>
</dbReference>
<evidence type="ECO:0000313" key="1">
    <source>
        <dbReference type="EMBL" id="KAF5571351.1"/>
    </source>
</evidence>
<gene>
    <name evidence="1" type="ORF">FPHYL_527</name>
</gene>
<evidence type="ECO:0000313" key="2">
    <source>
        <dbReference type="Proteomes" id="UP000582016"/>
    </source>
</evidence>